<dbReference type="AlphaFoldDB" id="A0A1I8AR41"/>
<feature type="compositionally biased region" description="Basic and acidic residues" evidence="1">
    <location>
        <begin position="299"/>
        <end position="311"/>
    </location>
</feature>
<feature type="compositionally biased region" description="Pro residues" evidence="1">
    <location>
        <begin position="177"/>
        <end position="187"/>
    </location>
</feature>
<feature type="compositionally biased region" description="Acidic residues" evidence="1">
    <location>
        <begin position="312"/>
        <end position="322"/>
    </location>
</feature>
<evidence type="ECO:0000313" key="2">
    <source>
        <dbReference type="Proteomes" id="UP000095287"/>
    </source>
</evidence>
<accession>A0A1I8AR41</accession>
<evidence type="ECO:0000256" key="1">
    <source>
        <dbReference type="SAM" id="MobiDB-lite"/>
    </source>
</evidence>
<organism evidence="2 3">
    <name type="scientific">Steinernema glaseri</name>
    <dbReference type="NCBI Taxonomy" id="37863"/>
    <lineage>
        <taxon>Eukaryota</taxon>
        <taxon>Metazoa</taxon>
        <taxon>Ecdysozoa</taxon>
        <taxon>Nematoda</taxon>
        <taxon>Chromadorea</taxon>
        <taxon>Rhabditida</taxon>
        <taxon>Tylenchina</taxon>
        <taxon>Panagrolaimomorpha</taxon>
        <taxon>Strongyloidoidea</taxon>
        <taxon>Steinernematidae</taxon>
        <taxon>Steinernema</taxon>
    </lineage>
</organism>
<dbReference type="Proteomes" id="UP000095287">
    <property type="component" value="Unplaced"/>
</dbReference>
<reference evidence="3" key="1">
    <citation type="submission" date="2016-11" db="UniProtKB">
        <authorList>
            <consortium name="WormBaseParasite"/>
        </authorList>
    </citation>
    <scope>IDENTIFICATION</scope>
</reference>
<feature type="compositionally biased region" description="Basic and acidic residues" evidence="1">
    <location>
        <begin position="323"/>
        <end position="334"/>
    </location>
</feature>
<feature type="compositionally biased region" description="Basic residues" evidence="1">
    <location>
        <begin position="271"/>
        <end position="281"/>
    </location>
</feature>
<feature type="compositionally biased region" description="Pro residues" evidence="1">
    <location>
        <begin position="154"/>
        <end position="166"/>
    </location>
</feature>
<feature type="compositionally biased region" description="Basic and acidic residues" evidence="1">
    <location>
        <begin position="248"/>
        <end position="258"/>
    </location>
</feature>
<feature type="compositionally biased region" description="Pro residues" evidence="1">
    <location>
        <begin position="236"/>
        <end position="246"/>
    </location>
</feature>
<sequence length="342" mass="37476">MSRLGSIHLSSLEDTALQKCVRVVRIISRYGRVDPVGRRSSEKLCSRDDSRNVAGGVRRHAFHVAVQRVVCFLCARRLREEEGETAEVVGDRHRQLSGITELVGKGLVSGKKILLIFSLFLRFPVVHTAIFQARTLPPVQLSIEPKPKSKAPLPAIPEKPAAPSPEAPKQKAQPSPKESPPQPPSHPPSKAEVVLSLTALGTTEGNSKKTLEKVEEEKKSSGKQTAPKSDSKEKAPTPPNNLPTPPKKLSELVKKDKLATVGPRGIEIHKSVKVVKKKKEPSRRSEKTQMSQSVKHVSKKEAPKEAPKEAVEVVDDDEDDDETMKGVDSLRHDPNVPSSVDE</sequence>
<dbReference type="WBParaSite" id="L893_g830.t1">
    <property type="protein sequence ID" value="L893_g830.t1"/>
    <property type="gene ID" value="L893_g830"/>
</dbReference>
<proteinExistence type="predicted"/>
<keyword evidence="2" id="KW-1185">Reference proteome</keyword>
<protein>
    <submittedName>
        <fullName evidence="3">WH2 domain-containing protein</fullName>
    </submittedName>
</protein>
<feature type="region of interest" description="Disordered" evidence="1">
    <location>
        <begin position="142"/>
        <end position="342"/>
    </location>
</feature>
<feature type="compositionally biased region" description="Basic and acidic residues" evidence="1">
    <location>
        <begin position="206"/>
        <end position="220"/>
    </location>
</feature>
<name>A0A1I8AR41_9BILA</name>
<evidence type="ECO:0000313" key="3">
    <source>
        <dbReference type="WBParaSite" id="L893_g830.t1"/>
    </source>
</evidence>